<evidence type="ECO:0000256" key="2">
    <source>
        <dbReference type="ARBA" id="ARBA00022759"/>
    </source>
</evidence>
<accession>A0A1Z3HN21</accession>
<protein>
    <recommendedName>
        <fullName evidence="5">CRISPR-associated protein Cas6 C-terminal domain-containing protein</fullName>
    </recommendedName>
</protein>
<keyword evidence="7" id="KW-1185">Reference proteome</keyword>
<feature type="domain" description="CRISPR-associated protein Cas6 C-terminal" evidence="5">
    <location>
        <begin position="164"/>
        <end position="275"/>
    </location>
</feature>
<keyword evidence="1" id="KW-0540">Nuclease</keyword>
<dbReference type="AlphaFoldDB" id="A0A1Z3HN21"/>
<keyword evidence="4" id="KW-0051">Antiviral defense</keyword>
<dbReference type="GO" id="GO:0051607">
    <property type="term" value="P:defense response to virus"/>
    <property type="evidence" value="ECO:0007669"/>
    <property type="project" value="UniProtKB-KW"/>
</dbReference>
<dbReference type="OrthoDB" id="425607at2"/>
<dbReference type="Gene3D" id="3.30.70.1890">
    <property type="match status" value="1"/>
</dbReference>
<name>A0A1Z3HN21_9CYAN</name>
<dbReference type="InterPro" id="IPR019267">
    <property type="entry name" value="CRISPR-assoc_Cas6_C"/>
</dbReference>
<keyword evidence="3" id="KW-0378">Hydrolase</keyword>
<proteinExistence type="predicted"/>
<dbReference type="GO" id="GO:0016788">
    <property type="term" value="F:hydrolase activity, acting on ester bonds"/>
    <property type="evidence" value="ECO:0007669"/>
    <property type="project" value="InterPro"/>
</dbReference>
<evidence type="ECO:0000256" key="1">
    <source>
        <dbReference type="ARBA" id="ARBA00022722"/>
    </source>
</evidence>
<evidence type="ECO:0000259" key="5">
    <source>
        <dbReference type="Pfam" id="PF10040"/>
    </source>
</evidence>
<dbReference type="KEGG" id="hhg:XM38_026680"/>
<dbReference type="InterPro" id="IPR010156">
    <property type="entry name" value="CRISPR-assoc_prot_Cas6"/>
</dbReference>
<evidence type="ECO:0000313" key="6">
    <source>
        <dbReference type="EMBL" id="ASC71714.1"/>
    </source>
</evidence>
<reference evidence="6 7" key="1">
    <citation type="journal article" date="2016" name="Biochim. Biophys. Acta">
        <title>Characterization of red-shifted phycobilisomes isolated from the chlorophyll f-containing cyanobacterium Halomicronema hongdechloris.</title>
        <authorList>
            <person name="Li Y."/>
            <person name="Lin Y."/>
            <person name="Garvey C.J."/>
            <person name="Birch D."/>
            <person name="Corkery R.W."/>
            <person name="Loughlin P.C."/>
            <person name="Scheer H."/>
            <person name="Willows R.D."/>
            <person name="Chen M."/>
        </authorList>
    </citation>
    <scope>NUCLEOTIDE SEQUENCE [LARGE SCALE GENOMIC DNA]</scope>
    <source>
        <strain evidence="6 7">C2206</strain>
    </source>
</reference>
<evidence type="ECO:0000313" key="7">
    <source>
        <dbReference type="Proteomes" id="UP000191901"/>
    </source>
</evidence>
<organism evidence="6 7">
    <name type="scientific">Halomicronema hongdechloris C2206</name>
    <dbReference type="NCBI Taxonomy" id="1641165"/>
    <lineage>
        <taxon>Bacteria</taxon>
        <taxon>Bacillati</taxon>
        <taxon>Cyanobacteriota</taxon>
        <taxon>Cyanophyceae</taxon>
        <taxon>Nodosilineales</taxon>
        <taxon>Nodosilineaceae</taxon>
        <taxon>Halomicronema</taxon>
    </lineage>
</organism>
<dbReference type="STRING" id="1641165.XM38_14350"/>
<sequence>MKPAYPLAVTTGQDIWPTPHRSTSLYSIVVQLAAAGQGRFPATLGRAIHSQVLTWLQAGDSSVAQAVHSTQVSPMSLSGLVGRRRKQGTRPDDEFYFRIGLLNGDLLEPLLAGLDTWGTQPISLGNFPFVLRGVEALPGEHKQVQIGNYHLLSKTSPVSDDLSLELRSPTAFKQGKKTIQPFPLPELVFGSLLRRWNAFAPEDLQFSQIEWQGMVSAFDLKTRVLRLEGGPQIGSVGWIRYRFLDAEQARIASVLAQYAFFAGVGYKTTMGMGQVQSLNHA</sequence>
<evidence type="ECO:0000256" key="3">
    <source>
        <dbReference type="ARBA" id="ARBA00022801"/>
    </source>
</evidence>
<dbReference type="CDD" id="cd21141">
    <property type="entry name" value="Cas6_III-like"/>
    <property type="match status" value="1"/>
</dbReference>
<dbReference type="Pfam" id="PF10040">
    <property type="entry name" value="CRISPR_Cas6"/>
    <property type="match status" value="1"/>
</dbReference>
<dbReference type="GO" id="GO:0004519">
    <property type="term" value="F:endonuclease activity"/>
    <property type="evidence" value="ECO:0007669"/>
    <property type="project" value="UniProtKB-KW"/>
</dbReference>
<dbReference type="Gene3D" id="3.30.70.1900">
    <property type="match status" value="1"/>
</dbReference>
<dbReference type="RefSeq" id="WP_080810409.1">
    <property type="nucleotide sequence ID" value="NZ_CP021983.2"/>
</dbReference>
<keyword evidence="2" id="KW-0255">Endonuclease</keyword>
<dbReference type="InterPro" id="IPR045747">
    <property type="entry name" value="CRISPR-assoc_prot_Cas6_N_sf"/>
</dbReference>
<dbReference type="NCBIfam" id="TIGR01877">
    <property type="entry name" value="cas_cas6"/>
    <property type="match status" value="1"/>
</dbReference>
<gene>
    <name evidence="6" type="ORF">XM38_026680</name>
</gene>
<dbReference type="EMBL" id="CP021983">
    <property type="protein sequence ID" value="ASC71714.1"/>
    <property type="molecule type" value="Genomic_DNA"/>
</dbReference>
<dbReference type="Proteomes" id="UP000191901">
    <property type="component" value="Chromosome"/>
</dbReference>
<evidence type="ECO:0000256" key="4">
    <source>
        <dbReference type="ARBA" id="ARBA00023118"/>
    </source>
</evidence>